<dbReference type="EMBL" id="QUNF01000026">
    <property type="protein sequence ID" value="REG81498.1"/>
    <property type="molecule type" value="Genomic_DNA"/>
</dbReference>
<proteinExistence type="predicted"/>
<reference evidence="1 2" key="1">
    <citation type="submission" date="2018-08" db="EMBL/GenBank/DDBJ databases">
        <title>Genomic Encyclopedia of Archaeal and Bacterial Type Strains, Phase II (KMG-II): from individual species to whole genera.</title>
        <authorList>
            <person name="Goeker M."/>
        </authorList>
    </citation>
    <scope>NUCLEOTIDE SEQUENCE [LARGE SCALE GENOMIC DNA]</scope>
    <source>
        <strain evidence="1 2">DSM 15986</strain>
    </source>
</reference>
<dbReference type="SUPFAM" id="SSF63825">
    <property type="entry name" value="YWTD domain"/>
    <property type="match status" value="1"/>
</dbReference>
<dbReference type="RefSeq" id="WP_086541025.1">
    <property type="nucleotide sequence ID" value="NZ_MSSW01000017.1"/>
</dbReference>
<name>A0A3E0DHM7_9BACT</name>
<dbReference type="Pfam" id="PF17170">
    <property type="entry name" value="DUF5128"/>
    <property type="match status" value="1"/>
</dbReference>
<dbReference type="Proteomes" id="UP000256405">
    <property type="component" value="Unassembled WGS sequence"/>
</dbReference>
<dbReference type="AlphaFoldDB" id="A0A3E0DHM7"/>
<keyword evidence="2" id="KW-1185">Reference proteome</keyword>
<dbReference type="OrthoDB" id="1098767at2"/>
<sequence length="376" mass="44165">MKRIHLLIFAICVSNILWACKKKESIDTSYLTLKVNLDKLDSNKWENIFKEVEVIPLEFNSESMLSSIDKIIFQDRQYLVLDKKTNIIYKFDSKGKYISKLDKLGEGPDEYFPISDFNINPYSGNIELTSIYGLFYIYDINFSWLETIEIQEVSSINKFEYLDKDIITLYCSNDRNYNLWLYSRSSKDYVNKLSMPQSIFESFGGTMLNNPLANSSTGQFYCVPFINSIYSIKQEGATLQYVWDFGGNTFESGTLVIGDPHQKFIDQYEYNIVNGFGSLYNYFDYESTIFAQFYFKNNFGTMLYNKVSNKYQIYYDNYTHSLTIHYLVDGYISYTSEENLEKVLKNANTTFNAKNMIQKNHEPNPILLKYKFKETR</sequence>
<comment type="caution">
    <text evidence="1">The sequence shown here is derived from an EMBL/GenBank/DDBJ whole genome shotgun (WGS) entry which is preliminary data.</text>
</comment>
<evidence type="ECO:0000313" key="1">
    <source>
        <dbReference type="EMBL" id="REG81498.1"/>
    </source>
</evidence>
<accession>A0A3E0DHM7</accession>
<organism evidence="1 2">
    <name type="scientific">Algoriphagus antarcticus</name>
    <dbReference type="NCBI Taxonomy" id="238540"/>
    <lineage>
        <taxon>Bacteria</taxon>
        <taxon>Pseudomonadati</taxon>
        <taxon>Bacteroidota</taxon>
        <taxon>Cytophagia</taxon>
        <taxon>Cytophagales</taxon>
        <taxon>Cyclobacteriaceae</taxon>
        <taxon>Algoriphagus</taxon>
    </lineage>
</organism>
<gene>
    <name evidence="1" type="ORF">C8N25_1262</name>
</gene>
<evidence type="ECO:0000313" key="2">
    <source>
        <dbReference type="Proteomes" id="UP000256405"/>
    </source>
</evidence>
<protein>
    <submittedName>
        <fullName evidence="1">6-bladed beta-propeller protein</fullName>
    </submittedName>
</protein>